<name>A0A889IQF6_9CAUD</name>
<keyword evidence="2" id="KW-1185">Reference proteome</keyword>
<reference evidence="1" key="1">
    <citation type="submission" date="2021-01" db="EMBL/GenBank/DDBJ databases">
        <authorList>
            <person name="Rakov C."/>
            <person name="Alkalay-Oren S."/>
            <person name="Coppenhagen-Glazer S."/>
            <person name="Hazan R."/>
        </authorList>
    </citation>
    <scope>NUCLEOTIDE SEQUENCE</scope>
</reference>
<accession>A0A889IQF6</accession>
<dbReference type="Proteomes" id="UP000622430">
    <property type="component" value="Segment"/>
</dbReference>
<evidence type="ECO:0000313" key="2">
    <source>
        <dbReference type="Proteomes" id="UP000622430"/>
    </source>
</evidence>
<organism evidence="1 2">
    <name type="scientific">Burkholderia phage BCSR52</name>
    <dbReference type="NCBI Taxonomy" id="2805748"/>
    <lineage>
        <taxon>Viruses</taxon>
        <taxon>Duplodnaviria</taxon>
        <taxon>Heunggongvirae</taxon>
        <taxon>Uroviricota</taxon>
        <taxon>Caudoviricetes</taxon>
        <taxon>Lindbergviridae</taxon>
        <taxon>Irusalimvirus</taxon>
        <taxon>Irusalimvirus BCSR52</taxon>
    </lineage>
</organism>
<protein>
    <submittedName>
        <fullName evidence="1">DNA binding protein</fullName>
    </submittedName>
</protein>
<dbReference type="EMBL" id="MW460246">
    <property type="protein sequence ID" value="QRE00450.1"/>
    <property type="molecule type" value="Genomic_DNA"/>
</dbReference>
<evidence type="ECO:0000313" key="1">
    <source>
        <dbReference type="EMBL" id="QRE00450.1"/>
    </source>
</evidence>
<sequence>MGDQCVCSGDVPAVRTTCDNWVTLSQKVEQEVVIKFDSAEISRMIDEKIAELPSIIANPLSAYGTLVRALRIVAGVTLMDHAKTLAIGPAALSSLEFGRKQVDRSMVIKTAIFFAENGVENTQDALSVAASKSNSERLRRDTK</sequence>
<proteinExistence type="predicted"/>